<dbReference type="GO" id="GO:0005886">
    <property type="term" value="C:plasma membrane"/>
    <property type="evidence" value="ECO:0007669"/>
    <property type="project" value="UniProtKB-SubCell"/>
</dbReference>
<dbReference type="GO" id="GO:0030420">
    <property type="term" value="P:establishment of competence for transformation"/>
    <property type="evidence" value="ECO:0007669"/>
    <property type="project" value="InterPro"/>
</dbReference>
<dbReference type="SUPFAM" id="SSF56281">
    <property type="entry name" value="Metallo-hydrolase/oxidoreductase"/>
    <property type="match status" value="1"/>
</dbReference>
<keyword evidence="4 6" id="KW-1133">Transmembrane helix</keyword>
<evidence type="ECO:0000256" key="6">
    <source>
        <dbReference type="SAM" id="Phobius"/>
    </source>
</evidence>
<dbReference type="PANTHER" id="PTHR30619">
    <property type="entry name" value="DNA INTERNALIZATION/COMPETENCE PROTEIN COMEC/REC2"/>
    <property type="match status" value="1"/>
</dbReference>
<protein>
    <submittedName>
        <fullName evidence="8">DNA internalization-related competence protein ComEC/Rec2</fullName>
    </submittedName>
</protein>
<dbReference type="InterPro" id="IPR035681">
    <property type="entry name" value="ComA-like_MBL"/>
</dbReference>
<feature type="transmembrane region" description="Helical" evidence="6">
    <location>
        <begin position="292"/>
        <end position="313"/>
    </location>
</feature>
<dbReference type="Pfam" id="PF13567">
    <property type="entry name" value="DUF4131"/>
    <property type="match status" value="1"/>
</dbReference>
<dbReference type="InterPro" id="IPR001279">
    <property type="entry name" value="Metallo-B-lactamas"/>
</dbReference>
<feature type="transmembrane region" description="Helical" evidence="6">
    <location>
        <begin position="56"/>
        <end position="75"/>
    </location>
</feature>
<dbReference type="RefSeq" id="WP_148814320.1">
    <property type="nucleotide sequence ID" value="NZ_CP043046.1"/>
</dbReference>
<dbReference type="NCBIfam" id="TIGR00360">
    <property type="entry name" value="ComEC_N-term"/>
    <property type="match status" value="1"/>
</dbReference>
<comment type="subcellular location">
    <subcellularLocation>
        <location evidence="1">Cell membrane</location>
        <topology evidence="1">Multi-pass membrane protein</topology>
    </subcellularLocation>
</comment>
<keyword evidence="2" id="KW-1003">Cell membrane</keyword>
<feature type="transmembrane region" description="Helical" evidence="6">
    <location>
        <begin position="248"/>
        <end position="271"/>
    </location>
</feature>
<feature type="transmembrane region" description="Helical" evidence="6">
    <location>
        <begin position="319"/>
        <end position="335"/>
    </location>
</feature>
<dbReference type="InterPro" id="IPR025405">
    <property type="entry name" value="DUF4131"/>
</dbReference>
<sequence length="813" mass="87659">MGRLSLAAFVLAAALVQMLAALPGFTTIVGLLIASIFAMAAAIWQRARLRTWRIKILVWPLLAFMFGASLAMFRADLRLADALDPELEGGSIPAVFRIASLSTIGQQGQRAEVDILESRAGMPSRIQLAWFGDTRRQETWAPGQRWQGYLVPKRPHGGINPHGFDYEALLFERGVRATASIRNTPVLLDDDPYATPLIAIQRLRHYLRGTMQQTLGDTRYGAVLIALAMGDQAGIARNDWVVFNRTGITHLVSISGMHVTMLAAMAGLAVLRVWSRARWRGVALAEYSPAQVIAAGAALFTALLYCLLAGWGVPAQRTFFMLAVLAVAAIARLPLSGSRVLVLAAACVVALDPWASLSPGFWLSFGAVAVLMMAGSGRWRLAKPGEKPARLSRWQRWRRGFIAACQLQLAITIGLVPLLALIFQQISLVSPLANAIAIPVVSFIVTPLALLVMLLSAIPGLETLAGWIGFVAHEAFAWSMRPIEAMSNWPGSNFAVAAVPWPWIAVAMFGIVWSLQPRGLPGRMLALLLVLPVLVFRPERPAHGEWRMTMLDVGQGGGVVIETAEQTVVFDAGPRYSDDADAGDRVVWPYLRARGVTRIDQLIVSHGDADHAGGLASLLNALPVDTLRAPSSMAGQVDAARPADRATPPLTPCVAGQVWETGGLTFTMLAPLPTMVGAKDKNAGGCVLFMQGRTHNAMLMGDVGIAQEAALLAEPSWPGPVDVVVAGHHGSHTSSGQAFVDATQAVHAIMQAGYLNRYRHPNQRVLKRWEQSGAVVHRSDHHGAIIVESVKGQLGAVRARDAQRRYWHTSAAS</sequence>
<organism evidence="8 9">
    <name type="scientific">Pigmentiphaga aceris</name>
    <dbReference type="NCBI Taxonomy" id="1940612"/>
    <lineage>
        <taxon>Bacteria</taxon>
        <taxon>Pseudomonadati</taxon>
        <taxon>Pseudomonadota</taxon>
        <taxon>Betaproteobacteria</taxon>
        <taxon>Burkholderiales</taxon>
        <taxon>Alcaligenaceae</taxon>
        <taxon>Pigmentiphaga</taxon>
    </lineage>
</organism>
<dbReference type="NCBIfam" id="TIGR00361">
    <property type="entry name" value="ComEC_Rec2"/>
    <property type="match status" value="1"/>
</dbReference>
<dbReference type="InterPro" id="IPR036866">
    <property type="entry name" value="RibonucZ/Hydroxyglut_hydro"/>
</dbReference>
<feature type="domain" description="Metallo-beta-lactamase" evidence="7">
    <location>
        <begin position="555"/>
        <end position="754"/>
    </location>
</feature>
<dbReference type="OrthoDB" id="9761531at2"/>
<reference evidence="8 9" key="1">
    <citation type="submission" date="2019-08" db="EMBL/GenBank/DDBJ databases">
        <title>Amphibian skin-associated Pigmentiphaga: genome sequence and occurrence across geography and hosts.</title>
        <authorList>
            <person name="Bletz M.C."/>
            <person name="Bunk B."/>
            <person name="Sproeer C."/>
            <person name="Biwer P."/>
            <person name="Reiter S."/>
            <person name="Rabemananjara F.C.E."/>
            <person name="Schulz S."/>
            <person name="Overmann J."/>
            <person name="Vences M."/>
        </authorList>
    </citation>
    <scope>NUCLEOTIDE SEQUENCE [LARGE SCALE GENOMIC DNA]</scope>
    <source>
        <strain evidence="8 9">Mada1488</strain>
    </source>
</reference>
<feature type="transmembrane region" description="Helical" evidence="6">
    <location>
        <begin position="401"/>
        <end position="423"/>
    </location>
</feature>
<dbReference type="Gene3D" id="3.60.15.10">
    <property type="entry name" value="Ribonuclease Z/Hydroxyacylglutathione hydrolase-like"/>
    <property type="match status" value="1"/>
</dbReference>
<feature type="transmembrane region" description="Helical" evidence="6">
    <location>
        <begin position="435"/>
        <end position="458"/>
    </location>
</feature>
<dbReference type="KEGG" id="pacr:FXN63_08825"/>
<evidence type="ECO:0000313" key="9">
    <source>
        <dbReference type="Proteomes" id="UP000325161"/>
    </source>
</evidence>
<keyword evidence="3 6" id="KW-0812">Transmembrane</keyword>
<accession>A0A5C0AZZ9</accession>
<dbReference type="InterPro" id="IPR052159">
    <property type="entry name" value="Competence_DNA_uptake"/>
</dbReference>
<gene>
    <name evidence="8" type="ORF">FXN63_08825</name>
</gene>
<feature type="transmembrane region" description="Helical" evidence="6">
    <location>
        <begin position="494"/>
        <end position="514"/>
    </location>
</feature>
<evidence type="ECO:0000256" key="5">
    <source>
        <dbReference type="ARBA" id="ARBA00023136"/>
    </source>
</evidence>
<evidence type="ECO:0000259" key="7">
    <source>
        <dbReference type="SMART" id="SM00849"/>
    </source>
</evidence>
<dbReference type="Pfam" id="PF00753">
    <property type="entry name" value="Lactamase_B"/>
    <property type="match status" value="1"/>
</dbReference>
<evidence type="ECO:0000256" key="4">
    <source>
        <dbReference type="ARBA" id="ARBA00022989"/>
    </source>
</evidence>
<evidence type="ECO:0000313" key="8">
    <source>
        <dbReference type="EMBL" id="QEI05937.1"/>
    </source>
</evidence>
<feature type="transmembrane region" description="Helical" evidence="6">
    <location>
        <begin position="28"/>
        <end position="44"/>
    </location>
</feature>
<dbReference type="AlphaFoldDB" id="A0A5C0AZZ9"/>
<evidence type="ECO:0000256" key="3">
    <source>
        <dbReference type="ARBA" id="ARBA00022692"/>
    </source>
</evidence>
<name>A0A5C0AZZ9_9BURK</name>
<evidence type="ECO:0000256" key="1">
    <source>
        <dbReference type="ARBA" id="ARBA00004651"/>
    </source>
</evidence>
<dbReference type="CDD" id="cd07731">
    <property type="entry name" value="ComA-like_MBL-fold"/>
    <property type="match status" value="1"/>
</dbReference>
<proteinExistence type="predicted"/>
<dbReference type="SMART" id="SM00849">
    <property type="entry name" value="Lactamase_B"/>
    <property type="match status" value="1"/>
</dbReference>
<keyword evidence="9" id="KW-1185">Reference proteome</keyword>
<dbReference type="Proteomes" id="UP000325161">
    <property type="component" value="Chromosome"/>
</dbReference>
<dbReference type="Pfam" id="PF03772">
    <property type="entry name" value="Competence"/>
    <property type="match status" value="1"/>
</dbReference>
<keyword evidence="5 6" id="KW-0472">Membrane</keyword>
<dbReference type="InterPro" id="IPR004797">
    <property type="entry name" value="Competence_ComEC/Rec2"/>
</dbReference>
<dbReference type="InterPro" id="IPR004477">
    <property type="entry name" value="ComEC_N"/>
</dbReference>
<dbReference type="PANTHER" id="PTHR30619:SF1">
    <property type="entry name" value="RECOMBINATION PROTEIN 2"/>
    <property type="match status" value="1"/>
</dbReference>
<feature type="transmembrane region" description="Helical" evidence="6">
    <location>
        <begin position="362"/>
        <end position="381"/>
    </location>
</feature>
<dbReference type="EMBL" id="CP043046">
    <property type="protein sequence ID" value="QEI05937.1"/>
    <property type="molecule type" value="Genomic_DNA"/>
</dbReference>
<evidence type="ECO:0000256" key="2">
    <source>
        <dbReference type="ARBA" id="ARBA00022475"/>
    </source>
</evidence>